<dbReference type="Proteomes" id="UP000588017">
    <property type="component" value="Unassembled WGS sequence"/>
</dbReference>
<evidence type="ECO:0000313" key="3">
    <source>
        <dbReference type="Proteomes" id="UP000588017"/>
    </source>
</evidence>
<accession>A0A841KE50</accession>
<gene>
    <name evidence="2" type="ORF">HNQ73_001157</name>
</gene>
<name>A0A841KE50_9HYPH</name>
<evidence type="ECO:0000256" key="1">
    <source>
        <dbReference type="SAM" id="MobiDB-lite"/>
    </source>
</evidence>
<dbReference type="EMBL" id="JACHEH010000002">
    <property type="protein sequence ID" value="MBB6167539.1"/>
    <property type="molecule type" value="Genomic_DNA"/>
</dbReference>
<comment type="caution">
    <text evidence="2">The sequence shown here is derived from an EMBL/GenBank/DDBJ whole genome shotgun (WGS) entry which is preliminary data.</text>
</comment>
<dbReference type="RefSeq" id="WP_183333141.1">
    <property type="nucleotide sequence ID" value="NZ_BMHX01000002.1"/>
</dbReference>
<sequence length="83" mass="9077">MVPVTVIRREKNVVVSAAREAVVVTAVFDGGFWARGPFATLSFMVPHVKQALGEHRPFRRSVRPAIADPPARRGRGIRGEEAA</sequence>
<evidence type="ECO:0000313" key="2">
    <source>
        <dbReference type="EMBL" id="MBB6167539.1"/>
    </source>
</evidence>
<protein>
    <submittedName>
        <fullName evidence="2">Uncharacterized protein</fullName>
    </submittedName>
</protein>
<organism evidence="2 3">
    <name type="scientific">Chelatococcus composti</name>
    <dbReference type="NCBI Taxonomy" id="1743235"/>
    <lineage>
        <taxon>Bacteria</taxon>
        <taxon>Pseudomonadati</taxon>
        <taxon>Pseudomonadota</taxon>
        <taxon>Alphaproteobacteria</taxon>
        <taxon>Hyphomicrobiales</taxon>
        <taxon>Chelatococcaceae</taxon>
        <taxon>Chelatococcus</taxon>
    </lineage>
</organism>
<keyword evidence="3" id="KW-1185">Reference proteome</keyword>
<feature type="region of interest" description="Disordered" evidence="1">
    <location>
        <begin position="62"/>
        <end position="83"/>
    </location>
</feature>
<proteinExistence type="predicted"/>
<dbReference type="AlphaFoldDB" id="A0A841KE50"/>
<reference evidence="2 3" key="1">
    <citation type="submission" date="2020-08" db="EMBL/GenBank/DDBJ databases">
        <title>Genomic Encyclopedia of Type Strains, Phase IV (KMG-IV): sequencing the most valuable type-strain genomes for metagenomic binning, comparative biology and taxonomic classification.</title>
        <authorList>
            <person name="Goeker M."/>
        </authorList>
    </citation>
    <scope>NUCLEOTIDE SEQUENCE [LARGE SCALE GENOMIC DNA]</scope>
    <source>
        <strain evidence="2 3">DSM 101465</strain>
    </source>
</reference>